<sequence length="115" mass="13041">SSHNNPSVSSLPRPQSPTTNNPWHSEVDNDQRYESVKRLVSAIFPHPNPAAVVDPTIKALIDYVYKIEKAMYENAASAEEYTHLIEVKHDKMQKEVNEKKEKRIRDAAAARAAMQ</sequence>
<dbReference type="GO" id="GO:0005667">
    <property type="term" value="C:transcription regulator complex"/>
    <property type="evidence" value="ECO:0007669"/>
    <property type="project" value="TreeGrafter"/>
</dbReference>
<evidence type="ECO:0000313" key="12">
    <source>
        <dbReference type="Proteomes" id="UP001432027"/>
    </source>
</evidence>
<dbReference type="GO" id="GO:0004402">
    <property type="term" value="F:histone acetyltransferase activity"/>
    <property type="evidence" value="ECO:0007669"/>
    <property type="project" value="InterPro"/>
</dbReference>
<dbReference type="InterPro" id="IPR013178">
    <property type="entry name" value="Histone_AcTrfase_Rtt109/CBP"/>
</dbReference>
<evidence type="ECO:0000256" key="7">
    <source>
        <dbReference type="ARBA" id="ARBA00023242"/>
    </source>
</evidence>
<feature type="non-terminal residue" evidence="11">
    <location>
        <position position="1"/>
    </location>
</feature>
<evidence type="ECO:0000256" key="5">
    <source>
        <dbReference type="ARBA" id="ARBA00023015"/>
    </source>
</evidence>
<comment type="catalytic activity">
    <reaction evidence="8">
        <text>L-lysyl-[protein] + acetyl-CoA = N(6)-acetyl-L-lysyl-[protein] + CoA + H(+)</text>
        <dbReference type="Rhea" id="RHEA:45948"/>
        <dbReference type="Rhea" id="RHEA-COMP:9752"/>
        <dbReference type="Rhea" id="RHEA-COMP:10731"/>
        <dbReference type="ChEBI" id="CHEBI:15378"/>
        <dbReference type="ChEBI" id="CHEBI:29969"/>
        <dbReference type="ChEBI" id="CHEBI:57287"/>
        <dbReference type="ChEBI" id="CHEBI:57288"/>
        <dbReference type="ChEBI" id="CHEBI:61930"/>
        <dbReference type="EC" id="2.3.1.48"/>
    </reaction>
</comment>
<dbReference type="Proteomes" id="UP001432027">
    <property type="component" value="Unassembled WGS sequence"/>
</dbReference>
<keyword evidence="7" id="KW-0539">Nucleus</keyword>
<evidence type="ECO:0000256" key="2">
    <source>
        <dbReference type="ARBA" id="ARBA00013184"/>
    </source>
</evidence>
<dbReference type="PANTHER" id="PTHR13808">
    <property type="entry name" value="CBP/P300-RELATED"/>
    <property type="match status" value="1"/>
</dbReference>
<organism evidence="11 12">
    <name type="scientific">Pristionchus entomophagus</name>
    <dbReference type="NCBI Taxonomy" id="358040"/>
    <lineage>
        <taxon>Eukaryota</taxon>
        <taxon>Metazoa</taxon>
        <taxon>Ecdysozoa</taxon>
        <taxon>Nematoda</taxon>
        <taxon>Chromadorea</taxon>
        <taxon>Rhabditida</taxon>
        <taxon>Rhabditina</taxon>
        <taxon>Diplogasteromorpha</taxon>
        <taxon>Diplogasteroidea</taxon>
        <taxon>Neodiplogasteridae</taxon>
        <taxon>Pristionchus</taxon>
    </lineage>
</organism>
<dbReference type="GO" id="GO:0005634">
    <property type="term" value="C:nucleus"/>
    <property type="evidence" value="ECO:0007669"/>
    <property type="project" value="UniProtKB-SubCell"/>
</dbReference>
<comment type="caution">
    <text evidence="11">The sequence shown here is derived from an EMBL/GenBank/DDBJ whole genome shotgun (WGS) entry which is preliminary data.</text>
</comment>
<evidence type="ECO:0000256" key="8">
    <source>
        <dbReference type="ARBA" id="ARBA00048017"/>
    </source>
</evidence>
<dbReference type="GO" id="GO:0000123">
    <property type="term" value="C:histone acetyltransferase complex"/>
    <property type="evidence" value="ECO:0007669"/>
    <property type="project" value="TreeGrafter"/>
</dbReference>
<keyword evidence="5" id="KW-0805">Transcription regulation</keyword>
<proteinExistence type="predicted"/>
<dbReference type="Gene3D" id="1.10.246.20">
    <property type="entry name" value="Coactivator CBP, KIX domain"/>
    <property type="match status" value="1"/>
</dbReference>
<evidence type="ECO:0000256" key="3">
    <source>
        <dbReference type="ARBA" id="ARBA00022679"/>
    </source>
</evidence>
<reference evidence="11" key="1">
    <citation type="submission" date="2023-10" db="EMBL/GenBank/DDBJ databases">
        <title>Genome assembly of Pristionchus species.</title>
        <authorList>
            <person name="Yoshida K."/>
            <person name="Sommer R.J."/>
        </authorList>
    </citation>
    <scope>NUCLEOTIDE SEQUENCE</scope>
    <source>
        <strain evidence="11">RS0144</strain>
    </source>
</reference>
<feature type="region of interest" description="Disordered" evidence="9">
    <location>
        <begin position="1"/>
        <end position="28"/>
    </location>
</feature>
<keyword evidence="3" id="KW-0808">Transferase</keyword>
<dbReference type="EMBL" id="BTSX01000005">
    <property type="protein sequence ID" value="GMS99750.1"/>
    <property type="molecule type" value="Genomic_DNA"/>
</dbReference>
<evidence type="ECO:0000313" key="11">
    <source>
        <dbReference type="EMBL" id="GMS99750.1"/>
    </source>
</evidence>
<name>A0AAV5TZR5_9BILA</name>
<dbReference type="SUPFAM" id="SSF47040">
    <property type="entry name" value="Kix domain of CBP (creb binding protein)"/>
    <property type="match status" value="1"/>
</dbReference>
<dbReference type="InterPro" id="IPR036529">
    <property type="entry name" value="KIX_dom_sf"/>
</dbReference>
<dbReference type="InterPro" id="IPR003101">
    <property type="entry name" value="KIX_dom"/>
</dbReference>
<feature type="domain" description="KIX" evidence="10">
    <location>
        <begin position="18"/>
        <end position="97"/>
    </location>
</feature>
<evidence type="ECO:0000256" key="4">
    <source>
        <dbReference type="ARBA" id="ARBA00022853"/>
    </source>
</evidence>
<keyword evidence="4" id="KW-0156">Chromatin regulator</keyword>
<protein>
    <recommendedName>
        <fullName evidence="2">histone acetyltransferase</fullName>
        <ecNumber evidence="2">2.3.1.48</ecNumber>
    </recommendedName>
</protein>
<accession>A0AAV5TZR5</accession>
<dbReference type="Pfam" id="PF02172">
    <property type="entry name" value="KIX"/>
    <property type="match status" value="1"/>
</dbReference>
<keyword evidence="6" id="KW-0804">Transcription</keyword>
<keyword evidence="12" id="KW-1185">Reference proteome</keyword>
<comment type="subcellular location">
    <subcellularLocation>
        <location evidence="1">Nucleus</location>
    </subcellularLocation>
</comment>
<dbReference type="PROSITE" id="PS50952">
    <property type="entry name" value="KIX"/>
    <property type="match status" value="1"/>
</dbReference>
<gene>
    <name evidence="11" type="ORF">PENTCL1PPCAC_21925</name>
</gene>
<dbReference type="GO" id="GO:0003713">
    <property type="term" value="F:transcription coactivator activity"/>
    <property type="evidence" value="ECO:0007669"/>
    <property type="project" value="TreeGrafter"/>
</dbReference>
<dbReference type="GO" id="GO:0045944">
    <property type="term" value="P:positive regulation of transcription by RNA polymerase II"/>
    <property type="evidence" value="ECO:0007669"/>
    <property type="project" value="TreeGrafter"/>
</dbReference>
<dbReference type="AlphaFoldDB" id="A0AAV5TZR5"/>
<evidence type="ECO:0000259" key="10">
    <source>
        <dbReference type="PROSITE" id="PS50952"/>
    </source>
</evidence>
<dbReference type="EC" id="2.3.1.48" evidence="2"/>
<evidence type="ECO:0000256" key="9">
    <source>
        <dbReference type="SAM" id="MobiDB-lite"/>
    </source>
</evidence>
<feature type="compositionally biased region" description="Polar residues" evidence="9">
    <location>
        <begin position="1"/>
        <end position="23"/>
    </location>
</feature>
<evidence type="ECO:0000256" key="6">
    <source>
        <dbReference type="ARBA" id="ARBA00023163"/>
    </source>
</evidence>
<dbReference type="GO" id="GO:0031490">
    <property type="term" value="F:chromatin DNA binding"/>
    <property type="evidence" value="ECO:0007669"/>
    <property type="project" value="TreeGrafter"/>
</dbReference>
<dbReference type="PANTHER" id="PTHR13808:SF1">
    <property type="entry name" value="HISTONE ACETYLTRANSFERASE"/>
    <property type="match status" value="1"/>
</dbReference>
<evidence type="ECO:0000256" key="1">
    <source>
        <dbReference type="ARBA" id="ARBA00004123"/>
    </source>
</evidence>